<dbReference type="STRING" id="1993.SAMN04489713_105292"/>
<evidence type="ECO:0000313" key="9">
    <source>
        <dbReference type="Proteomes" id="UP000183413"/>
    </source>
</evidence>
<evidence type="ECO:0000259" key="7">
    <source>
        <dbReference type="PROSITE" id="PS50929"/>
    </source>
</evidence>
<dbReference type="InterPro" id="IPR027417">
    <property type="entry name" value="P-loop_NTPase"/>
</dbReference>
<dbReference type="EMBL" id="FOVH01000005">
    <property type="protein sequence ID" value="SFO37222.1"/>
    <property type="molecule type" value="Genomic_DNA"/>
</dbReference>
<dbReference type="GO" id="GO:0005886">
    <property type="term" value="C:plasma membrane"/>
    <property type="evidence" value="ECO:0007669"/>
    <property type="project" value="UniProtKB-SubCell"/>
</dbReference>
<evidence type="ECO:0000256" key="1">
    <source>
        <dbReference type="ARBA" id="ARBA00004651"/>
    </source>
</evidence>
<sequence length="558" mass="57366">MSQSGRAVLVQAIAGQRRNVLSSSLMVAGHQAGEAFVPFVIGVVIDQAVAGGIGDLVLWLGVLGGVYVGLSLSYRFGDRAAERASEQAAHELRLALTRRVLDHRGGAEAGRLPGALVNIATADAARAGAVNLAVPAGIAAIAGLGLTAALLLLISLPLGLLVLLGTPPLLWSSHRLGKPLERRSETEQEHAAQASGVAADLVSGIRVLKGLGAADHALRRYRRTSQESLRATVKAVRAEAAYEGMALALNGAFLAVILLVGGRLAADGHITVGQLISTAGLAQYLLTPLTNLSWVNGELAQGRASAGRIAEVLSTPPAVTPGSRAVPDPATGRISLRGLSGRGMRGIDLDVATGEFVGVVATDPAAATSLLAHLGRAADPEEGSVELDGVALTELDPEKLRAAILVAAHDARLFDGTVRDNLLDRRDTELEAALAAAGADEVVSVLPSGLGTVLDERGRSLSGGQRQRLALARALAADPPVLVVHDPTTAIDAVTEARIAEGVRALRRGRTTILVTTSPALLAVTDRVVLIHEGAILAEGVHGSLVAEHAPYRAAVLS</sequence>
<feature type="domain" description="ABC transmembrane type-1" evidence="7">
    <location>
        <begin position="25"/>
        <end position="301"/>
    </location>
</feature>
<organism evidence="8 9">
    <name type="scientific">Actinomadura madurae</name>
    <dbReference type="NCBI Taxonomy" id="1993"/>
    <lineage>
        <taxon>Bacteria</taxon>
        <taxon>Bacillati</taxon>
        <taxon>Actinomycetota</taxon>
        <taxon>Actinomycetes</taxon>
        <taxon>Streptosporangiales</taxon>
        <taxon>Thermomonosporaceae</taxon>
        <taxon>Actinomadura</taxon>
    </lineage>
</organism>
<accession>A0A1I5GMP5</accession>
<dbReference type="PROSITE" id="PS50929">
    <property type="entry name" value="ABC_TM1F"/>
    <property type="match status" value="1"/>
</dbReference>
<proteinExistence type="predicted"/>
<dbReference type="GO" id="GO:0005524">
    <property type="term" value="F:ATP binding"/>
    <property type="evidence" value="ECO:0007669"/>
    <property type="project" value="UniProtKB-KW"/>
</dbReference>
<gene>
    <name evidence="8" type="ORF">SAMN04489713_105292</name>
</gene>
<evidence type="ECO:0000256" key="5">
    <source>
        <dbReference type="SAM" id="Phobius"/>
    </source>
</evidence>
<dbReference type="PANTHER" id="PTHR43394">
    <property type="entry name" value="ATP-DEPENDENT PERMEASE MDL1, MITOCHONDRIAL"/>
    <property type="match status" value="1"/>
</dbReference>
<dbReference type="InterPro" id="IPR036640">
    <property type="entry name" value="ABC1_TM_sf"/>
</dbReference>
<dbReference type="GO" id="GO:0016887">
    <property type="term" value="F:ATP hydrolysis activity"/>
    <property type="evidence" value="ECO:0007669"/>
    <property type="project" value="InterPro"/>
</dbReference>
<dbReference type="PANTHER" id="PTHR43394:SF1">
    <property type="entry name" value="ATP-BINDING CASSETTE SUB-FAMILY B MEMBER 10, MITOCHONDRIAL"/>
    <property type="match status" value="1"/>
</dbReference>
<keyword evidence="4 5" id="KW-0472">Membrane</keyword>
<dbReference type="Pfam" id="PF00664">
    <property type="entry name" value="ABC_membrane"/>
    <property type="match status" value="1"/>
</dbReference>
<dbReference type="InterPro" id="IPR017871">
    <property type="entry name" value="ABC_transporter-like_CS"/>
</dbReference>
<dbReference type="SUPFAM" id="SSF90123">
    <property type="entry name" value="ABC transporter transmembrane region"/>
    <property type="match status" value="1"/>
</dbReference>
<dbReference type="Proteomes" id="UP000183413">
    <property type="component" value="Unassembled WGS sequence"/>
</dbReference>
<keyword evidence="9" id="KW-1185">Reference proteome</keyword>
<dbReference type="InterPro" id="IPR039421">
    <property type="entry name" value="Type_1_exporter"/>
</dbReference>
<dbReference type="RefSeq" id="WP_075021537.1">
    <property type="nucleotide sequence ID" value="NZ_FOVH01000005.1"/>
</dbReference>
<keyword evidence="8" id="KW-0547">Nucleotide-binding</keyword>
<keyword evidence="2 5" id="KW-0812">Transmembrane</keyword>
<evidence type="ECO:0000259" key="6">
    <source>
        <dbReference type="PROSITE" id="PS50893"/>
    </source>
</evidence>
<name>A0A1I5GMP5_9ACTN</name>
<dbReference type="Pfam" id="PF00005">
    <property type="entry name" value="ABC_tran"/>
    <property type="match status" value="1"/>
</dbReference>
<comment type="subcellular location">
    <subcellularLocation>
        <location evidence="1">Cell membrane</location>
        <topology evidence="1">Multi-pass membrane protein</topology>
    </subcellularLocation>
</comment>
<dbReference type="GO" id="GO:0015421">
    <property type="term" value="F:ABC-type oligopeptide transporter activity"/>
    <property type="evidence" value="ECO:0007669"/>
    <property type="project" value="TreeGrafter"/>
</dbReference>
<evidence type="ECO:0000256" key="4">
    <source>
        <dbReference type="ARBA" id="ARBA00023136"/>
    </source>
</evidence>
<keyword evidence="3 5" id="KW-1133">Transmembrane helix</keyword>
<dbReference type="CDD" id="cd07346">
    <property type="entry name" value="ABC_6TM_exporters"/>
    <property type="match status" value="1"/>
</dbReference>
<protein>
    <submittedName>
        <fullName evidence="8">Putative ABC transport system ATP-binding protein</fullName>
    </submittedName>
</protein>
<dbReference type="InParanoid" id="A0A1I5GMP5"/>
<evidence type="ECO:0000256" key="3">
    <source>
        <dbReference type="ARBA" id="ARBA00022989"/>
    </source>
</evidence>
<feature type="transmembrane region" description="Helical" evidence="5">
    <location>
        <begin position="136"/>
        <end position="164"/>
    </location>
</feature>
<evidence type="ECO:0000256" key="2">
    <source>
        <dbReference type="ARBA" id="ARBA00022692"/>
    </source>
</evidence>
<dbReference type="SUPFAM" id="SSF52540">
    <property type="entry name" value="P-loop containing nucleoside triphosphate hydrolases"/>
    <property type="match status" value="1"/>
</dbReference>
<dbReference type="PROSITE" id="PS00211">
    <property type="entry name" value="ABC_TRANSPORTER_1"/>
    <property type="match status" value="1"/>
</dbReference>
<dbReference type="Gene3D" id="1.20.1560.10">
    <property type="entry name" value="ABC transporter type 1, transmembrane domain"/>
    <property type="match status" value="1"/>
</dbReference>
<feature type="transmembrane region" description="Helical" evidence="5">
    <location>
        <begin position="56"/>
        <end position="74"/>
    </location>
</feature>
<dbReference type="InterPro" id="IPR011527">
    <property type="entry name" value="ABC1_TM_dom"/>
</dbReference>
<dbReference type="InterPro" id="IPR003439">
    <property type="entry name" value="ABC_transporter-like_ATP-bd"/>
</dbReference>
<dbReference type="AlphaFoldDB" id="A0A1I5GMP5"/>
<feature type="domain" description="ABC transporter" evidence="6">
    <location>
        <begin position="326"/>
        <end position="558"/>
    </location>
</feature>
<keyword evidence="8" id="KW-0067">ATP-binding</keyword>
<dbReference type="Gene3D" id="3.40.50.300">
    <property type="entry name" value="P-loop containing nucleotide triphosphate hydrolases"/>
    <property type="match status" value="1"/>
</dbReference>
<reference evidence="8 9" key="1">
    <citation type="submission" date="2016-10" db="EMBL/GenBank/DDBJ databases">
        <authorList>
            <person name="de Groot N.N."/>
        </authorList>
    </citation>
    <scope>NUCLEOTIDE SEQUENCE [LARGE SCALE GENOMIC DNA]</scope>
    <source>
        <strain evidence="8 9">DSM 43067</strain>
    </source>
</reference>
<evidence type="ECO:0000313" key="8">
    <source>
        <dbReference type="EMBL" id="SFO37222.1"/>
    </source>
</evidence>
<dbReference type="PROSITE" id="PS50893">
    <property type="entry name" value="ABC_TRANSPORTER_2"/>
    <property type="match status" value="1"/>
</dbReference>